<dbReference type="OrthoDB" id="6624017at2759"/>
<accession>A0A2S2PXJ2</accession>
<dbReference type="AlphaFoldDB" id="A0A2S2PXJ2"/>
<name>A0A2S2PXJ2_9HEMI</name>
<sequence length="221" mass="25814">MSSRKYLSGAEKRKSKQQKENEAKNHATIFEFLKPKNDAKSNVIIYSSFDSDTIIENLETEIQVNKIYGNSLNNHKTELKLVANNSVSINNVLISSSNKIKISKDPGLWPETIDTYFREECIKLGSAFFQNRNKEYPVSKRLFNSQNRFLSDILFDRKMYYDDIITRKWLLYSESVGRVFCFPCKLFPFYIKLKSSFSKSGFNDRKHADEFLSSHENSIEH</sequence>
<protein>
    <submittedName>
        <fullName evidence="2">Zinc finger MYM-type protein 5</fullName>
    </submittedName>
</protein>
<feature type="region of interest" description="Disordered" evidence="1">
    <location>
        <begin position="1"/>
        <end position="22"/>
    </location>
</feature>
<evidence type="ECO:0000256" key="1">
    <source>
        <dbReference type="SAM" id="MobiDB-lite"/>
    </source>
</evidence>
<dbReference type="EMBL" id="GGMS01001033">
    <property type="protein sequence ID" value="MBY70236.1"/>
    <property type="molecule type" value="Transcribed_RNA"/>
</dbReference>
<gene>
    <name evidence="2" type="primary">ZMYM5_9</name>
    <name evidence="2" type="ORF">g.105018</name>
</gene>
<reference evidence="2" key="1">
    <citation type="submission" date="2018-04" db="EMBL/GenBank/DDBJ databases">
        <title>Transcriptome assembly of Sipha flava.</title>
        <authorList>
            <person name="Scully E.D."/>
            <person name="Geib S.M."/>
            <person name="Palmer N.A."/>
            <person name="Koch K."/>
            <person name="Bradshaw J."/>
            <person name="Heng-Moss T."/>
            <person name="Sarath G."/>
        </authorList>
    </citation>
    <scope>NUCLEOTIDE SEQUENCE</scope>
</reference>
<proteinExistence type="predicted"/>
<organism evidence="2">
    <name type="scientific">Sipha flava</name>
    <name type="common">yellow sugarcane aphid</name>
    <dbReference type="NCBI Taxonomy" id="143950"/>
    <lineage>
        <taxon>Eukaryota</taxon>
        <taxon>Metazoa</taxon>
        <taxon>Ecdysozoa</taxon>
        <taxon>Arthropoda</taxon>
        <taxon>Hexapoda</taxon>
        <taxon>Insecta</taxon>
        <taxon>Pterygota</taxon>
        <taxon>Neoptera</taxon>
        <taxon>Paraneoptera</taxon>
        <taxon>Hemiptera</taxon>
        <taxon>Sternorrhyncha</taxon>
        <taxon>Aphidomorpha</taxon>
        <taxon>Aphidoidea</taxon>
        <taxon>Aphididae</taxon>
        <taxon>Sipha</taxon>
    </lineage>
</organism>
<evidence type="ECO:0000313" key="2">
    <source>
        <dbReference type="EMBL" id="MBY70236.1"/>
    </source>
</evidence>